<evidence type="ECO:0000259" key="2">
    <source>
        <dbReference type="Pfam" id="PF24883"/>
    </source>
</evidence>
<comment type="caution">
    <text evidence="3">The sequence shown here is derived from an EMBL/GenBank/DDBJ whole genome shotgun (WGS) entry which is preliminary data.</text>
</comment>
<dbReference type="Pfam" id="PF24883">
    <property type="entry name" value="NPHP3_N"/>
    <property type="match status" value="1"/>
</dbReference>
<dbReference type="EMBL" id="MU864361">
    <property type="protein sequence ID" value="KAK4191058.1"/>
    <property type="molecule type" value="Genomic_DNA"/>
</dbReference>
<proteinExistence type="predicted"/>
<sequence>MTWSKNRDADLFSPRVFLPQERDINSARILTFGYNVDVKPGSRSNVKSVLDFAKDLLYDLKYSKDENTDELNIGSVPLAFVVHFMGGLVVKAFGAILFISTPHLKNSTTIQNVNEQFRHLAPRLRIVSFYETKPTAMGPAGPRIKDSSVLGYPGEVSKPLDADHHTVCKFDSTNDPNYITVRNYLKLRDPSGNSKPGTLFSITDPSDTDLIFFRDRWTPSTCEWILQKPEFVQWLDPIRGGPRLLWLHAPGGSGKSVLASFVVNHLVEIGLCCQYVFTRFSDQNKRSLSWILRSLAFQMAQVLPAFRALLGGLPQGLKLKGADPRAIWQRVFKDVLFRIVLSEPIYWVIDGLDEADNPRQAVKFFGDVLQTASPIRILVLSRPSSDIEAELKRMSARWEGANLEERAQDFHVFINRELEWDDIPKFKEKITQQLLDAVHGNFLWLRLTVDRINRCHTEEDVNRALQQLPPGMEDLFDRIAAGDAPSLKPSAVDWDPLWRLLVIGNGETVTMVHQAAREYLLNAKDRPFGIDQRGSHSKLLLRCLTFLSTPGVRARISHGEEPGLLSYAASYWAAHLQASNNVSQDIMTAVVKFLRGPSVLTWIQAVAQAGNLHFLVQASAYLPSFALNVSRVIGDQVPLDRNVAEKNLIKSWATDLSKIVGKFGNQLLGDPDSIYRAIPPFCPPNSAIYWQFSARNFRGITVNGWAMISWDDVIARLSLVSALRDNVTTVFIYRADTYQEARRIRPGERVRKFQVNRLGTLLVTCGYSTTRVWDMANGICLTEATNPRGRPRPQAVTFIREDTCVLISSEDRRLWLLRIAGHKSFFEEITQIMDRTVGGDLVNSPTCAALNPDGCLLAIGYRKSSLSVWEVGGSECLARCLELERVQETIWHPFSGEILGMHTGGVVLKWDMDGNELVKIPVGASTMAISPKGNLVATGDMRGNISLLSTSDLGLIYRAVCQDPVMGVAFSVDGLQLYDIRHSYGNVWEPKVLLKLSETTSQSDTASESDTLGPQVSLSETLYNKIDPVTALSPEPHSQLFCTGSEEEVVALNSADLNNALERGRSASFMGIEQLEWNDDGTLLCAADLSRTILVRRVKHTNTEREGWETEMVVDMSIGDFDGNIDQIIFQPKGNLLFVCSSQSAVIISMARKEVIVVQNIETPGGRWMNHPFSQEHLVFFAPSVADIYTWHALEKVTGLRLTLPFGEYTTQNTVHINPSFSGGFESHSDCKGSVDTPAEVSSALVRKRVLSPSQNYLLMQLSMEIDEQRRSAIRLLDTSPLKKYPTQEPDPLVQNMSRLNLDSKTFSITLMELPDELVDRIYQPLAFIAGRGAGSEMLLFLDCDSSIRSWRGSAVSVTGGYLSQTTVSHYCLPSDWVGPDYVRLFRMLSDGTLLCPRNGQVFVVKCKGLGG</sequence>
<keyword evidence="1" id="KW-0677">Repeat</keyword>
<dbReference type="SMART" id="SM00320">
    <property type="entry name" value="WD40"/>
    <property type="match status" value="6"/>
</dbReference>
<reference evidence="3" key="2">
    <citation type="submission" date="2023-05" db="EMBL/GenBank/DDBJ databases">
        <authorList>
            <consortium name="Lawrence Berkeley National Laboratory"/>
            <person name="Steindorff A."/>
            <person name="Hensen N."/>
            <person name="Bonometti L."/>
            <person name="Westerberg I."/>
            <person name="Brannstrom I.O."/>
            <person name="Guillou S."/>
            <person name="Cros-Aarteil S."/>
            <person name="Calhoun S."/>
            <person name="Haridas S."/>
            <person name="Kuo A."/>
            <person name="Mondo S."/>
            <person name="Pangilinan J."/>
            <person name="Riley R."/>
            <person name="Labutti K."/>
            <person name="Andreopoulos B."/>
            <person name="Lipzen A."/>
            <person name="Chen C."/>
            <person name="Yanf M."/>
            <person name="Daum C."/>
            <person name="Ng V."/>
            <person name="Clum A."/>
            <person name="Ohm R."/>
            <person name="Martin F."/>
            <person name="Silar P."/>
            <person name="Natvig D."/>
            <person name="Lalanne C."/>
            <person name="Gautier V."/>
            <person name="Ament-Velasquez S.L."/>
            <person name="Kruys A."/>
            <person name="Hutchinson M.I."/>
            <person name="Powell A.J."/>
            <person name="Barry K."/>
            <person name="Miller A.N."/>
            <person name="Grigoriev I.V."/>
            <person name="Debuchy R."/>
            <person name="Gladieux P."/>
            <person name="Thoren M.H."/>
            <person name="Johannesson H."/>
        </authorList>
    </citation>
    <scope>NUCLEOTIDE SEQUENCE</scope>
    <source>
        <strain evidence="3">PSN309</strain>
    </source>
</reference>
<dbReference type="SUPFAM" id="SSF50998">
    <property type="entry name" value="Quinoprotein alcohol dehydrogenase-like"/>
    <property type="match status" value="1"/>
</dbReference>
<keyword evidence="4" id="KW-1185">Reference proteome</keyword>
<dbReference type="PANTHER" id="PTHR10039">
    <property type="entry name" value="AMELOGENIN"/>
    <property type="match status" value="1"/>
</dbReference>
<dbReference type="InterPro" id="IPR027417">
    <property type="entry name" value="P-loop_NTPase"/>
</dbReference>
<dbReference type="Gene3D" id="3.40.50.300">
    <property type="entry name" value="P-loop containing nucleotide triphosphate hydrolases"/>
    <property type="match status" value="1"/>
</dbReference>
<protein>
    <recommendedName>
        <fullName evidence="2">Nephrocystin 3-like N-terminal domain-containing protein</fullName>
    </recommendedName>
</protein>
<dbReference type="SUPFAM" id="SSF52540">
    <property type="entry name" value="P-loop containing nucleoside triphosphate hydrolases"/>
    <property type="match status" value="1"/>
</dbReference>
<dbReference type="InterPro" id="IPR015943">
    <property type="entry name" value="WD40/YVTN_repeat-like_dom_sf"/>
</dbReference>
<evidence type="ECO:0000313" key="3">
    <source>
        <dbReference type="EMBL" id="KAK4191058.1"/>
    </source>
</evidence>
<feature type="domain" description="Nephrocystin 3-like N-terminal" evidence="2">
    <location>
        <begin position="221"/>
        <end position="382"/>
    </location>
</feature>
<name>A0AAN6WZ34_9PEZI</name>
<dbReference type="InterPro" id="IPR011047">
    <property type="entry name" value="Quinoprotein_ADH-like_sf"/>
</dbReference>
<dbReference type="Proteomes" id="UP001302126">
    <property type="component" value="Unassembled WGS sequence"/>
</dbReference>
<dbReference type="InterPro" id="IPR056884">
    <property type="entry name" value="NPHP3-like_N"/>
</dbReference>
<evidence type="ECO:0000256" key="1">
    <source>
        <dbReference type="ARBA" id="ARBA00022737"/>
    </source>
</evidence>
<dbReference type="Gene3D" id="2.130.10.10">
    <property type="entry name" value="YVTN repeat-like/Quinoprotein amine dehydrogenase"/>
    <property type="match status" value="3"/>
</dbReference>
<dbReference type="PANTHER" id="PTHR10039:SF16">
    <property type="entry name" value="GPI INOSITOL-DEACYLASE"/>
    <property type="match status" value="1"/>
</dbReference>
<organism evidence="3 4">
    <name type="scientific">Podospora australis</name>
    <dbReference type="NCBI Taxonomy" id="1536484"/>
    <lineage>
        <taxon>Eukaryota</taxon>
        <taxon>Fungi</taxon>
        <taxon>Dikarya</taxon>
        <taxon>Ascomycota</taxon>
        <taxon>Pezizomycotina</taxon>
        <taxon>Sordariomycetes</taxon>
        <taxon>Sordariomycetidae</taxon>
        <taxon>Sordariales</taxon>
        <taxon>Podosporaceae</taxon>
        <taxon>Podospora</taxon>
    </lineage>
</organism>
<reference evidence="3" key="1">
    <citation type="journal article" date="2023" name="Mol. Phylogenet. Evol.">
        <title>Genome-scale phylogeny and comparative genomics of the fungal order Sordariales.</title>
        <authorList>
            <person name="Hensen N."/>
            <person name="Bonometti L."/>
            <person name="Westerberg I."/>
            <person name="Brannstrom I.O."/>
            <person name="Guillou S."/>
            <person name="Cros-Aarteil S."/>
            <person name="Calhoun S."/>
            <person name="Haridas S."/>
            <person name="Kuo A."/>
            <person name="Mondo S."/>
            <person name="Pangilinan J."/>
            <person name="Riley R."/>
            <person name="LaButti K."/>
            <person name="Andreopoulos B."/>
            <person name="Lipzen A."/>
            <person name="Chen C."/>
            <person name="Yan M."/>
            <person name="Daum C."/>
            <person name="Ng V."/>
            <person name="Clum A."/>
            <person name="Steindorff A."/>
            <person name="Ohm R.A."/>
            <person name="Martin F."/>
            <person name="Silar P."/>
            <person name="Natvig D.O."/>
            <person name="Lalanne C."/>
            <person name="Gautier V."/>
            <person name="Ament-Velasquez S.L."/>
            <person name="Kruys A."/>
            <person name="Hutchinson M.I."/>
            <person name="Powell A.J."/>
            <person name="Barry K."/>
            <person name="Miller A.N."/>
            <person name="Grigoriev I.V."/>
            <person name="Debuchy R."/>
            <person name="Gladieux P."/>
            <person name="Hiltunen Thoren M."/>
            <person name="Johannesson H."/>
        </authorList>
    </citation>
    <scope>NUCLEOTIDE SEQUENCE</scope>
    <source>
        <strain evidence="3">PSN309</strain>
    </source>
</reference>
<accession>A0AAN6WZ34</accession>
<dbReference type="InterPro" id="IPR001680">
    <property type="entry name" value="WD40_rpt"/>
</dbReference>
<gene>
    <name evidence="3" type="ORF">QBC35DRAFT_538935</name>
</gene>
<evidence type="ECO:0000313" key="4">
    <source>
        <dbReference type="Proteomes" id="UP001302126"/>
    </source>
</evidence>